<keyword evidence="2" id="KW-1185">Reference proteome</keyword>
<reference evidence="3" key="2">
    <citation type="submission" date="2025-08" db="UniProtKB">
        <authorList>
            <consortium name="RefSeq"/>
        </authorList>
    </citation>
    <scope>IDENTIFICATION</scope>
    <source>
        <tissue evidence="3">Leaf</tissue>
    </source>
</reference>
<dbReference type="PANTHER" id="PTHR33116">
    <property type="entry name" value="REVERSE TRANSCRIPTASE ZINC-BINDING DOMAIN-CONTAINING PROTEIN-RELATED-RELATED"/>
    <property type="match status" value="1"/>
</dbReference>
<accession>A0ABM3QRI7</accession>
<feature type="domain" description="Reverse transcriptase" evidence="1">
    <location>
        <begin position="1"/>
        <end position="182"/>
    </location>
</feature>
<evidence type="ECO:0000313" key="2">
    <source>
        <dbReference type="Proteomes" id="UP000813463"/>
    </source>
</evidence>
<evidence type="ECO:0000313" key="3">
    <source>
        <dbReference type="RefSeq" id="XP_056685981.1"/>
    </source>
</evidence>
<dbReference type="PANTHER" id="PTHR33116:SF84">
    <property type="entry name" value="RNA-DIRECTED DNA POLYMERASE"/>
    <property type="match status" value="1"/>
</dbReference>
<dbReference type="Pfam" id="PF13966">
    <property type="entry name" value="zf-RVT"/>
    <property type="match status" value="1"/>
</dbReference>
<organism evidence="2 3">
    <name type="scientific">Spinacia oleracea</name>
    <name type="common">Spinach</name>
    <dbReference type="NCBI Taxonomy" id="3562"/>
    <lineage>
        <taxon>Eukaryota</taxon>
        <taxon>Viridiplantae</taxon>
        <taxon>Streptophyta</taxon>
        <taxon>Embryophyta</taxon>
        <taxon>Tracheophyta</taxon>
        <taxon>Spermatophyta</taxon>
        <taxon>Magnoliopsida</taxon>
        <taxon>eudicotyledons</taxon>
        <taxon>Gunneridae</taxon>
        <taxon>Pentapetalae</taxon>
        <taxon>Caryophyllales</taxon>
        <taxon>Chenopodiaceae</taxon>
        <taxon>Chenopodioideae</taxon>
        <taxon>Anserineae</taxon>
        <taxon>Spinacia</taxon>
    </lineage>
</organism>
<protein>
    <recommendedName>
        <fullName evidence="1">Reverse transcriptase domain-containing protein</fullName>
    </recommendedName>
</protein>
<dbReference type="PROSITE" id="PS50878">
    <property type="entry name" value="RT_POL"/>
    <property type="match status" value="1"/>
</dbReference>
<dbReference type="Proteomes" id="UP000813463">
    <property type="component" value="Chromosome 5"/>
</dbReference>
<dbReference type="Pfam" id="PF00078">
    <property type="entry name" value="RVT_1"/>
    <property type="match status" value="1"/>
</dbReference>
<dbReference type="GeneID" id="130461790"/>
<proteinExistence type="predicted"/>
<dbReference type="RefSeq" id="XP_056685981.1">
    <property type="nucleotide sequence ID" value="XM_056830003.1"/>
</dbReference>
<reference evidence="2" key="1">
    <citation type="journal article" date="2021" name="Nat. Commun.">
        <title>Genomic analyses provide insights into spinach domestication and the genetic basis of agronomic traits.</title>
        <authorList>
            <person name="Cai X."/>
            <person name="Sun X."/>
            <person name="Xu C."/>
            <person name="Sun H."/>
            <person name="Wang X."/>
            <person name="Ge C."/>
            <person name="Zhang Z."/>
            <person name="Wang Q."/>
            <person name="Fei Z."/>
            <person name="Jiao C."/>
            <person name="Wang Q."/>
        </authorList>
    </citation>
    <scope>NUCLEOTIDE SEQUENCE [LARGE SCALE GENOMIC DNA]</scope>
    <source>
        <strain evidence="2">cv. Varoflay</strain>
    </source>
</reference>
<dbReference type="InterPro" id="IPR000477">
    <property type="entry name" value="RT_dom"/>
</dbReference>
<evidence type="ECO:0000259" key="1">
    <source>
        <dbReference type="PROSITE" id="PS50878"/>
    </source>
</evidence>
<sequence>MDLRKAYDTVEWGFIEEILSDLGFPSHFTHLVMTCLTTTQYSILINGVPTPLLHPKRGLRQGDPLSPFLFTLSMKYFSRAINTVASHPPFRFHPRCKLLHLNHLCFADYLLMFCKGDPKVVQLMFEGFATFSSSTGLQYLGVPISPWKLKGSECDIMIDKMVARIKKINAICRSFMWFGNFDDSRPGSVARDKVCNPKACGTMGFRKIVLWNQAATDWSQFIASNYASWVVSLVCMVKKKCSGKLQSSEWLNKSRYSIKEMYSDLSDSQPKVHWHNQVWNRISVPKHGFILWLYMLNRLNTKARLFRVGVCMDNLCAICGANEETILHLFYKCKFSTNCKTSII</sequence>
<gene>
    <name evidence="3" type="primary">LOC130461790</name>
</gene>
<dbReference type="InterPro" id="IPR026960">
    <property type="entry name" value="RVT-Znf"/>
</dbReference>
<name>A0ABM3QRI7_SPIOL</name>